<dbReference type="RefSeq" id="WP_066500918.1">
    <property type="nucleotide sequence ID" value="NZ_LNCU01000022.1"/>
</dbReference>
<proteinExistence type="predicted"/>
<organism evidence="1 2">
    <name type="scientific">Bradyrhizobium macuxiense</name>
    <dbReference type="NCBI Taxonomy" id="1755647"/>
    <lineage>
        <taxon>Bacteria</taxon>
        <taxon>Pseudomonadati</taxon>
        <taxon>Pseudomonadota</taxon>
        <taxon>Alphaproteobacteria</taxon>
        <taxon>Hyphomicrobiales</taxon>
        <taxon>Nitrobacteraceae</taxon>
        <taxon>Bradyrhizobium</taxon>
    </lineage>
</organism>
<sequence>MATQKKSESFSPNDHPRALQEERRRIRLLYSLGDFQLALSACDFLYECDPQGQYSKIELRRFRCFETTLVIAYGRPFSQSEGGVPPLTLKMAKAQLTEPQQALHRRLIRMRNKIIAHSDREMMRMTAKTFDVPLDDDEENGPKFVLIHSVFDEGITLLGDLLIDTNELLRKLYHSIYKTLSDQAQIDPSLFNMRLDHDHHKKD</sequence>
<dbReference type="EMBL" id="LNCU01000022">
    <property type="protein sequence ID" value="KWV60183.1"/>
    <property type="molecule type" value="Genomic_DNA"/>
</dbReference>
<comment type="caution">
    <text evidence="1">The sequence shown here is derived from an EMBL/GenBank/DDBJ whole genome shotgun (WGS) entry which is preliminary data.</text>
</comment>
<reference evidence="1 2" key="1">
    <citation type="submission" date="2015-11" db="EMBL/GenBank/DDBJ databases">
        <title>Draft Genome Sequence of the Strain BR 10303 (Bradyrhizobium sp.) isolated from nodules of Centrolobium paraense.</title>
        <authorList>
            <person name="Zelli J.E."/>
            <person name="Simoes-Araujo J.L."/>
            <person name="Barauna A.C."/>
            <person name="Silva K."/>
        </authorList>
    </citation>
    <scope>NUCLEOTIDE SEQUENCE [LARGE SCALE GENOMIC DNA]</scope>
    <source>
        <strain evidence="1 2">BR 10303</strain>
    </source>
</reference>
<dbReference type="OrthoDB" id="7856302at2"/>
<dbReference type="AlphaFoldDB" id="A0A109K3R7"/>
<gene>
    <name evidence="1" type="ORF">AS156_30040</name>
</gene>
<evidence type="ECO:0000313" key="1">
    <source>
        <dbReference type="EMBL" id="KWV60183.1"/>
    </source>
</evidence>
<protein>
    <recommendedName>
        <fullName evidence="3">HEPN AbiU2-like domain-containing protein</fullName>
    </recommendedName>
</protein>
<evidence type="ECO:0000313" key="2">
    <source>
        <dbReference type="Proteomes" id="UP000057737"/>
    </source>
</evidence>
<name>A0A109K3R7_9BRAD</name>
<dbReference type="Proteomes" id="UP000057737">
    <property type="component" value="Unassembled WGS sequence"/>
</dbReference>
<accession>A0A109K3R7</accession>
<keyword evidence="2" id="KW-1185">Reference proteome</keyword>
<evidence type="ECO:0008006" key="3">
    <source>
        <dbReference type="Google" id="ProtNLM"/>
    </source>
</evidence>